<dbReference type="GO" id="GO:0097730">
    <property type="term" value="C:non-motile cilium"/>
    <property type="evidence" value="ECO:0007669"/>
    <property type="project" value="TreeGrafter"/>
</dbReference>
<dbReference type="OrthoDB" id="421121at2759"/>
<reference evidence="2 3" key="2">
    <citation type="submission" date="2018-11" db="EMBL/GenBank/DDBJ databases">
        <authorList>
            <consortium name="Pathogen Informatics"/>
        </authorList>
    </citation>
    <scope>NUCLEOTIDE SEQUENCE [LARGE SCALE GENOMIC DNA]</scope>
</reference>
<dbReference type="PANTHER" id="PTHR44177:SF1">
    <property type="entry name" value="TETRATRICOPEPTIDE REPEAT PROTEIN 8"/>
    <property type="match status" value="1"/>
</dbReference>
<evidence type="ECO:0000313" key="4">
    <source>
        <dbReference type="WBParaSite" id="SBAD_0001330801-mRNA-1"/>
    </source>
</evidence>
<feature type="compositionally biased region" description="Low complexity" evidence="1">
    <location>
        <begin position="61"/>
        <end position="72"/>
    </location>
</feature>
<evidence type="ECO:0000313" key="3">
    <source>
        <dbReference type="Proteomes" id="UP000270296"/>
    </source>
</evidence>
<name>A0A183JAJ7_9BILA</name>
<dbReference type="EMBL" id="UZAM01019263">
    <property type="protein sequence ID" value="VDP52545.1"/>
    <property type="molecule type" value="Genomic_DNA"/>
</dbReference>
<proteinExistence type="predicted"/>
<reference evidence="4" key="1">
    <citation type="submission" date="2016-06" db="UniProtKB">
        <authorList>
            <consortium name="WormBaseParasite"/>
        </authorList>
    </citation>
    <scope>IDENTIFICATION</scope>
</reference>
<feature type="region of interest" description="Disordered" evidence="1">
    <location>
        <begin position="33"/>
        <end position="73"/>
    </location>
</feature>
<evidence type="ECO:0000313" key="2">
    <source>
        <dbReference type="EMBL" id="VDP52545.1"/>
    </source>
</evidence>
<protein>
    <submittedName>
        <fullName evidence="2 4">Uncharacterized protein</fullName>
    </submittedName>
</protein>
<sequence length="153" mass="17152">MCLTELRYVDEVENDEEGIAEEALNDERISETPRPATSLRKTAVSTSDMPSQIVRPRTRTGRPLTGVTRPGTEMSQGDLLERVIRSARTATTARPVTSVTGRHMRLGTSAMMSDASGSYLNISRLNFAKYAEHPTLSKVLFEYIFYHENDVRN</sequence>
<dbReference type="PANTHER" id="PTHR44177">
    <property type="entry name" value="TETRATRICOPEPTIDE REPEAT PROTEIN 8"/>
    <property type="match status" value="1"/>
</dbReference>
<dbReference type="WBParaSite" id="SBAD_0001330801-mRNA-1">
    <property type="protein sequence ID" value="SBAD_0001330801-mRNA-1"/>
    <property type="gene ID" value="SBAD_0001330801"/>
</dbReference>
<dbReference type="GO" id="GO:0036064">
    <property type="term" value="C:ciliary basal body"/>
    <property type="evidence" value="ECO:0007669"/>
    <property type="project" value="TreeGrafter"/>
</dbReference>
<dbReference type="CDD" id="cd21341">
    <property type="entry name" value="TTC8_N"/>
    <property type="match status" value="1"/>
</dbReference>
<feature type="compositionally biased region" description="Polar residues" evidence="1">
    <location>
        <begin position="39"/>
        <end position="50"/>
    </location>
</feature>
<dbReference type="InterPro" id="IPR028796">
    <property type="entry name" value="BBS8"/>
</dbReference>
<gene>
    <name evidence="2" type="ORF">SBAD_LOCUS12895</name>
</gene>
<accession>A0A183JAJ7</accession>
<keyword evidence="3" id="KW-1185">Reference proteome</keyword>
<evidence type="ECO:0000256" key="1">
    <source>
        <dbReference type="SAM" id="MobiDB-lite"/>
    </source>
</evidence>
<dbReference type="GO" id="GO:1905515">
    <property type="term" value="P:non-motile cilium assembly"/>
    <property type="evidence" value="ECO:0007669"/>
    <property type="project" value="InterPro"/>
</dbReference>
<dbReference type="GO" id="GO:0034464">
    <property type="term" value="C:BBSome"/>
    <property type="evidence" value="ECO:0007669"/>
    <property type="project" value="InterPro"/>
</dbReference>
<dbReference type="AlphaFoldDB" id="A0A183JAJ7"/>
<organism evidence="4">
    <name type="scientific">Soboliphyme baturini</name>
    <dbReference type="NCBI Taxonomy" id="241478"/>
    <lineage>
        <taxon>Eukaryota</taxon>
        <taxon>Metazoa</taxon>
        <taxon>Ecdysozoa</taxon>
        <taxon>Nematoda</taxon>
        <taxon>Enoplea</taxon>
        <taxon>Dorylaimia</taxon>
        <taxon>Dioctophymatida</taxon>
        <taxon>Dioctophymatoidea</taxon>
        <taxon>Soboliphymatidae</taxon>
        <taxon>Soboliphyme</taxon>
    </lineage>
</organism>
<dbReference type="Proteomes" id="UP000270296">
    <property type="component" value="Unassembled WGS sequence"/>
</dbReference>